<keyword evidence="3" id="KW-1185">Reference proteome</keyword>
<dbReference type="RefSeq" id="WP_185253110.1">
    <property type="nucleotide sequence ID" value="NZ_JACKXE010000001.1"/>
</dbReference>
<feature type="domain" description="Mycothiol-dependent maleylpyruvate isomerase metal-binding" evidence="1">
    <location>
        <begin position="9"/>
        <end position="128"/>
    </location>
</feature>
<organism evidence="2 3">
    <name type="scientific">Nocardioides luti</name>
    <dbReference type="NCBI Taxonomy" id="2761101"/>
    <lineage>
        <taxon>Bacteria</taxon>
        <taxon>Bacillati</taxon>
        <taxon>Actinomycetota</taxon>
        <taxon>Actinomycetes</taxon>
        <taxon>Propionibacteriales</taxon>
        <taxon>Nocardioidaceae</taxon>
        <taxon>Nocardioides</taxon>
    </lineage>
</organism>
<dbReference type="SUPFAM" id="SSF109854">
    <property type="entry name" value="DinB/YfiT-like putative metalloenzymes"/>
    <property type="match status" value="1"/>
</dbReference>
<dbReference type="GO" id="GO:0046872">
    <property type="term" value="F:metal ion binding"/>
    <property type="evidence" value="ECO:0007669"/>
    <property type="project" value="InterPro"/>
</dbReference>
<proteinExistence type="predicted"/>
<sequence>MTDWAQLYRDHVDAVAALATGLDEPTLATRVAGTPEWTVREVVAHLAGGPADSLTGRTEGAPGPEWTARHVAERAGRDVGELVAELRANTEATAASTVDNPRPAVVWDIAVHHADLHEALGRHRLPEHLWAPVLAAVAPGLLARAPAEVVCGGETWGAGGPRVEVAPYELFRGVFSRRSRAQMQAWGGPVLEPDHLDGLCIFGPRDDDQPLPG</sequence>
<evidence type="ECO:0000313" key="3">
    <source>
        <dbReference type="Proteomes" id="UP000523955"/>
    </source>
</evidence>
<gene>
    <name evidence="2" type="ORF">H5V45_11880</name>
</gene>
<reference evidence="2 3" key="1">
    <citation type="submission" date="2020-08" db="EMBL/GenBank/DDBJ databases">
        <authorList>
            <person name="Seo M.-J."/>
        </authorList>
    </citation>
    <scope>NUCLEOTIDE SEQUENCE [LARGE SCALE GENOMIC DNA]</scope>
    <source>
        <strain evidence="2 3">KIGAM211</strain>
    </source>
</reference>
<dbReference type="InterPro" id="IPR034660">
    <property type="entry name" value="DinB/YfiT-like"/>
</dbReference>
<dbReference type="Gene3D" id="1.20.120.450">
    <property type="entry name" value="dinb family like domain"/>
    <property type="match status" value="1"/>
</dbReference>
<dbReference type="Pfam" id="PF11716">
    <property type="entry name" value="MDMPI_N"/>
    <property type="match status" value="1"/>
</dbReference>
<protein>
    <recommendedName>
        <fullName evidence="1">Mycothiol-dependent maleylpyruvate isomerase metal-binding domain-containing protein</fullName>
    </recommendedName>
</protein>
<dbReference type="InterPro" id="IPR024344">
    <property type="entry name" value="MDMPI_metal-binding"/>
</dbReference>
<dbReference type="EMBL" id="JACKXE010000001">
    <property type="protein sequence ID" value="MBB6628017.1"/>
    <property type="molecule type" value="Genomic_DNA"/>
</dbReference>
<dbReference type="Proteomes" id="UP000523955">
    <property type="component" value="Unassembled WGS sequence"/>
</dbReference>
<evidence type="ECO:0000313" key="2">
    <source>
        <dbReference type="EMBL" id="MBB6628017.1"/>
    </source>
</evidence>
<name>A0A7X0VBI7_9ACTN</name>
<accession>A0A7X0VBI7</accession>
<dbReference type="AlphaFoldDB" id="A0A7X0VBI7"/>
<comment type="caution">
    <text evidence="2">The sequence shown here is derived from an EMBL/GenBank/DDBJ whole genome shotgun (WGS) entry which is preliminary data.</text>
</comment>
<evidence type="ECO:0000259" key="1">
    <source>
        <dbReference type="Pfam" id="PF11716"/>
    </source>
</evidence>